<name>W9RRN6_9ROSA</name>
<evidence type="ECO:0000313" key="1">
    <source>
        <dbReference type="EMBL" id="EXB66523.1"/>
    </source>
</evidence>
<accession>W9RRN6</accession>
<dbReference type="AlphaFoldDB" id="W9RRN6"/>
<sequence length="81" mass="8838">MTVNTLNLNTSKDISLFRRRNHPYLKENFCFVAAALSSPNLRCTALWGCLAEDTRDDGGSIGDIDEDGGEFKGAAVMGGRR</sequence>
<evidence type="ECO:0000313" key="2">
    <source>
        <dbReference type="Proteomes" id="UP000030645"/>
    </source>
</evidence>
<protein>
    <submittedName>
        <fullName evidence="1">Uncharacterized protein</fullName>
    </submittedName>
</protein>
<proteinExistence type="predicted"/>
<gene>
    <name evidence="1" type="ORF">L484_017761</name>
</gene>
<organism evidence="1 2">
    <name type="scientific">Morus notabilis</name>
    <dbReference type="NCBI Taxonomy" id="981085"/>
    <lineage>
        <taxon>Eukaryota</taxon>
        <taxon>Viridiplantae</taxon>
        <taxon>Streptophyta</taxon>
        <taxon>Embryophyta</taxon>
        <taxon>Tracheophyta</taxon>
        <taxon>Spermatophyta</taxon>
        <taxon>Magnoliopsida</taxon>
        <taxon>eudicotyledons</taxon>
        <taxon>Gunneridae</taxon>
        <taxon>Pentapetalae</taxon>
        <taxon>rosids</taxon>
        <taxon>fabids</taxon>
        <taxon>Rosales</taxon>
        <taxon>Moraceae</taxon>
        <taxon>Moreae</taxon>
        <taxon>Morus</taxon>
    </lineage>
</organism>
<dbReference type="EMBL" id="KE344549">
    <property type="protein sequence ID" value="EXB66523.1"/>
    <property type="molecule type" value="Genomic_DNA"/>
</dbReference>
<keyword evidence="2" id="KW-1185">Reference proteome</keyword>
<reference evidence="2" key="1">
    <citation type="submission" date="2013-01" db="EMBL/GenBank/DDBJ databases">
        <title>Draft Genome Sequence of a Mulberry Tree, Morus notabilis C.K. Schneid.</title>
        <authorList>
            <person name="He N."/>
            <person name="Zhao S."/>
        </authorList>
    </citation>
    <scope>NUCLEOTIDE SEQUENCE</scope>
</reference>
<dbReference type="Proteomes" id="UP000030645">
    <property type="component" value="Unassembled WGS sequence"/>
</dbReference>